<dbReference type="InterPro" id="IPR036691">
    <property type="entry name" value="Endo/exonu/phosph_ase_sf"/>
</dbReference>
<dbReference type="OrthoDB" id="410381at2759"/>
<dbReference type="GO" id="GO:0008270">
    <property type="term" value="F:zinc ion binding"/>
    <property type="evidence" value="ECO:0007669"/>
    <property type="project" value="UniProtKB-KW"/>
</dbReference>
<evidence type="ECO:0000259" key="2">
    <source>
        <dbReference type="PROSITE" id="PS50157"/>
    </source>
</evidence>
<keyword evidence="1" id="KW-0479">Metal-binding</keyword>
<dbReference type="PANTHER" id="PTHR47027:SF20">
    <property type="entry name" value="REVERSE TRANSCRIPTASE-LIKE PROTEIN WITH RNA-DIRECTED DNA POLYMERASE DOMAIN"/>
    <property type="match status" value="1"/>
</dbReference>
<dbReference type="Pfam" id="PF00078">
    <property type="entry name" value="RVT_1"/>
    <property type="match status" value="1"/>
</dbReference>
<keyword evidence="5" id="KW-1185">Reference proteome</keyword>
<evidence type="ECO:0000259" key="3">
    <source>
        <dbReference type="PROSITE" id="PS50878"/>
    </source>
</evidence>
<dbReference type="InterPro" id="IPR013087">
    <property type="entry name" value="Znf_C2H2_type"/>
</dbReference>
<proteinExistence type="predicted"/>
<sequence length="907" mass="102883">MGDFNARVGTSQHLWRGVLGGHGVGNCNGNGLRLLALCSEHSLVITNSLFKLRKIHKTSWMHPRSKKWHLLDYVLVRQRDRQDVKVTRIMRGANAWTDHRMVRTQLKLHIRRQSRSTSRPGRLNLQSLNDQAKLNELQAELEQRINTNLDDSTITTEHLTEAWENVASTLLTTSRRVLGTTTKRNRDWFDEQRTDVRSLLTEQHKAHAAVLRAPTPANRAKLTALRSRAQRELRRMKNDWWTNLAKEIQGFADSGNQQGFYSALKAAYGPRRGSHFPVRSADGTLLNDKAAILARWAEHYKILLNRHTDVDNSILEDIPELPEMTEMDSLPTAEEVQAAVNSLKNNKASGPDGVPGEILRAGGEPVVRCLHSFVTAAWTTGCVPQHWKDSDLVSIYKRKGDRADCSNSRGISLLSCAGKVLTRILLLRLIKNVSEDVLPESQCGFRKDRSTADMIFVARQIQEKCREQHQDLYMVFVDLTKAFDSLNRPLLWEVLKRFGCPRRFLAVLMSLHDGAMVRVLGGGEKSDPFPVCTGVRQGCVIAPVIFNLFLAAVMMAAKKDILPEDCVPLTYRLDGNLFNLRRLRAPTKVHHESILELQYADDAAVVGCTAEGLQRNLNVLDNTYTRAGLSINTGKTEVLNQSATQAAPIDFLIKDTTLKNVPSFTYLGSTLSVNCDITDEVQRRIGLASASFGRLASRVFLNRNLTVTTKVAVYRAVCLSILLYASESWTLYRRHFRTLEQFHTRCLQRILGLKWWHKVPHTEIRRRANIEPLETILLHRQLRWVGHTIRMPPNRLPRQIFYGELSRGKRSVGGQQKRLKDQLKANLKEYNIKPAELEGLAESRSQWSQRCSAGRASFTDSYNRKAEARREKRHHPGQPQGEYVCDVCGRVLAARIGLISHQRIHVE</sequence>
<evidence type="ECO:0000313" key="5">
    <source>
        <dbReference type="Proteomes" id="UP000838412"/>
    </source>
</evidence>
<organism evidence="4 5">
    <name type="scientific">Branchiostoma lanceolatum</name>
    <name type="common">Common lancelet</name>
    <name type="synonym">Amphioxus lanceolatum</name>
    <dbReference type="NCBI Taxonomy" id="7740"/>
    <lineage>
        <taxon>Eukaryota</taxon>
        <taxon>Metazoa</taxon>
        <taxon>Chordata</taxon>
        <taxon>Cephalochordata</taxon>
        <taxon>Leptocardii</taxon>
        <taxon>Amphioxiformes</taxon>
        <taxon>Branchiostomatidae</taxon>
        <taxon>Branchiostoma</taxon>
    </lineage>
</organism>
<dbReference type="PANTHER" id="PTHR47027">
    <property type="entry name" value="REVERSE TRANSCRIPTASE DOMAIN-CONTAINING PROTEIN"/>
    <property type="match status" value="1"/>
</dbReference>
<dbReference type="PROSITE" id="PS00028">
    <property type="entry name" value="ZINC_FINGER_C2H2_1"/>
    <property type="match status" value="1"/>
</dbReference>
<dbReference type="Gene3D" id="3.60.10.10">
    <property type="entry name" value="Endonuclease/exonuclease/phosphatase"/>
    <property type="match status" value="1"/>
</dbReference>
<dbReference type="EMBL" id="OV696686">
    <property type="protein sequence ID" value="CAH1231299.1"/>
    <property type="molecule type" value="Genomic_DNA"/>
</dbReference>
<dbReference type="CDD" id="cd01650">
    <property type="entry name" value="RT_nLTR_like"/>
    <property type="match status" value="1"/>
</dbReference>
<dbReference type="AlphaFoldDB" id="A0A8J9VYZ3"/>
<evidence type="ECO:0000256" key="1">
    <source>
        <dbReference type="PROSITE-ProRule" id="PRU00042"/>
    </source>
</evidence>
<dbReference type="PROSITE" id="PS50157">
    <property type="entry name" value="ZINC_FINGER_C2H2_2"/>
    <property type="match status" value="1"/>
</dbReference>
<feature type="domain" description="C2H2-type" evidence="2">
    <location>
        <begin position="883"/>
        <end position="907"/>
    </location>
</feature>
<name>A0A8J9VYZ3_BRALA</name>
<dbReference type="Proteomes" id="UP000838412">
    <property type="component" value="Chromosome 1"/>
</dbReference>
<reference evidence="4" key="1">
    <citation type="submission" date="2022-01" db="EMBL/GenBank/DDBJ databases">
        <authorList>
            <person name="Braso-Vives M."/>
        </authorList>
    </citation>
    <scope>NUCLEOTIDE SEQUENCE</scope>
</reference>
<dbReference type="PROSITE" id="PS50878">
    <property type="entry name" value="RT_POL"/>
    <property type="match status" value="1"/>
</dbReference>
<feature type="domain" description="Reverse transcriptase" evidence="3">
    <location>
        <begin position="376"/>
        <end position="671"/>
    </location>
</feature>
<gene>
    <name evidence="4" type="primary">Hypp378</name>
    <name evidence="4" type="ORF">BLAG_LOCUS1245</name>
</gene>
<dbReference type="SUPFAM" id="SSF56672">
    <property type="entry name" value="DNA/RNA polymerases"/>
    <property type="match status" value="1"/>
</dbReference>
<dbReference type="SUPFAM" id="SSF56219">
    <property type="entry name" value="DNase I-like"/>
    <property type="match status" value="1"/>
</dbReference>
<protein>
    <submittedName>
        <fullName evidence="4">Hypp378 protein</fullName>
    </submittedName>
</protein>
<dbReference type="InterPro" id="IPR043502">
    <property type="entry name" value="DNA/RNA_pol_sf"/>
</dbReference>
<accession>A0A8J9VYZ3</accession>
<evidence type="ECO:0000313" key="4">
    <source>
        <dbReference type="EMBL" id="CAH1231299.1"/>
    </source>
</evidence>
<keyword evidence="1" id="KW-0862">Zinc</keyword>
<dbReference type="InterPro" id="IPR000477">
    <property type="entry name" value="RT_dom"/>
</dbReference>
<keyword evidence="1" id="KW-0863">Zinc-finger</keyword>